<organism evidence="1 2">
    <name type="scientific">Lachnellula hyalina</name>
    <dbReference type="NCBI Taxonomy" id="1316788"/>
    <lineage>
        <taxon>Eukaryota</taxon>
        <taxon>Fungi</taxon>
        <taxon>Dikarya</taxon>
        <taxon>Ascomycota</taxon>
        <taxon>Pezizomycotina</taxon>
        <taxon>Leotiomycetes</taxon>
        <taxon>Helotiales</taxon>
        <taxon>Lachnaceae</taxon>
        <taxon>Lachnellula</taxon>
    </lineage>
</organism>
<keyword evidence="2" id="KW-1185">Reference proteome</keyword>
<evidence type="ECO:0000313" key="2">
    <source>
        <dbReference type="Proteomes" id="UP000431533"/>
    </source>
</evidence>
<dbReference type="GeneID" id="41983339"/>
<dbReference type="RefSeq" id="XP_031005881.1">
    <property type="nucleotide sequence ID" value="XM_031148115.1"/>
</dbReference>
<dbReference type="Proteomes" id="UP000431533">
    <property type="component" value="Unassembled WGS sequence"/>
</dbReference>
<sequence length="255" mass="27651">MWQGKRKLFIKHSVSSLFLFIRTRSRHSISPPHYMSTLTPHPSRTPLPAHLASPSFEKPSTHFCAPRTPILPLLSLDLIHNTTTFQLSPPPSPSPPTMSKVPEMQEVSSLFAAARAVDTETELPPPPYAPASLPRTQNPGFCAHAFSERAANSVPGGGRTGTQYFEACPCGFIVSDSIPASYKEGWPGWIDPSVNYRWESHLPPSNFTSTSTSSKKLDLEEGGGRDWAAGSALSMMGCGRAGWASRSGMRISGAM</sequence>
<comment type="caution">
    <text evidence="1">The sequence shown here is derived from an EMBL/GenBank/DDBJ whole genome shotgun (WGS) entry which is preliminary data.</text>
</comment>
<proteinExistence type="predicted"/>
<dbReference type="OrthoDB" id="3444944at2759"/>
<gene>
    <name evidence="1" type="ORF">LHYA1_G003141</name>
</gene>
<reference evidence="1 2" key="1">
    <citation type="submission" date="2018-05" db="EMBL/GenBank/DDBJ databases">
        <title>Genome sequencing and assembly of the regulated plant pathogen Lachnellula willkommii and related sister species for the development of diagnostic species identification markers.</title>
        <authorList>
            <person name="Giroux E."/>
            <person name="Bilodeau G."/>
        </authorList>
    </citation>
    <scope>NUCLEOTIDE SEQUENCE [LARGE SCALE GENOMIC DNA]</scope>
    <source>
        <strain evidence="1 2">CBS 185.66</strain>
    </source>
</reference>
<name>A0A8H8R272_9HELO</name>
<protein>
    <submittedName>
        <fullName evidence="1">Uncharacterized protein</fullName>
    </submittedName>
</protein>
<accession>A0A8H8R272</accession>
<dbReference type="EMBL" id="QGMH01000055">
    <property type="protein sequence ID" value="TVY27093.1"/>
    <property type="molecule type" value="Genomic_DNA"/>
</dbReference>
<dbReference type="AlphaFoldDB" id="A0A8H8R272"/>
<evidence type="ECO:0000313" key="1">
    <source>
        <dbReference type="EMBL" id="TVY27093.1"/>
    </source>
</evidence>